<dbReference type="KEGG" id="cci:CC1G_11643"/>
<dbReference type="GeneID" id="6015293"/>
<reference evidence="2 3" key="1">
    <citation type="journal article" date="2010" name="Proc. Natl. Acad. Sci. U.S.A.">
        <title>Insights into evolution of multicellular fungi from the assembled chromosomes of the mushroom Coprinopsis cinerea (Coprinus cinereus).</title>
        <authorList>
            <person name="Stajich J.E."/>
            <person name="Wilke S.K."/>
            <person name="Ahren D."/>
            <person name="Au C.H."/>
            <person name="Birren B.W."/>
            <person name="Borodovsky M."/>
            <person name="Burns C."/>
            <person name="Canback B."/>
            <person name="Casselton L.A."/>
            <person name="Cheng C.K."/>
            <person name="Deng J."/>
            <person name="Dietrich F.S."/>
            <person name="Fargo D.C."/>
            <person name="Farman M.L."/>
            <person name="Gathman A.C."/>
            <person name="Goldberg J."/>
            <person name="Guigo R."/>
            <person name="Hoegger P.J."/>
            <person name="Hooker J.B."/>
            <person name="Huggins A."/>
            <person name="James T.Y."/>
            <person name="Kamada T."/>
            <person name="Kilaru S."/>
            <person name="Kodira C."/>
            <person name="Kues U."/>
            <person name="Kupfer D."/>
            <person name="Kwan H.S."/>
            <person name="Lomsadze A."/>
            <person name="Li W."/>
            <person name="Lilly W.W."/>
            <person name="Ma L.J."/>
            <person name="Mackey A.J."/>
            <person name="Manning G."/>
            <person name="Martin F."/>
            <person name="Muraguchi H."/>
            <person name="Natvig D.O."/>
            <person name="Palmerini H."/>
            <person name="Ramesh M.A."/>
            <person name="Rehmeyer C.J."/>
            <person name="Roe B.A."/>
            <person name="Shenoy N."/>
            <person name="Stanke M."/>
            <person name="Ter-Hovhannisyan V."/>
            <person name="Tunlid A."/>
            <person name="Velagapudi R."/>
            <person name="Vision T.J."/>
            <person name="Zeng Q."/>
            <person name="Zolan M.E."/>
            <person name="Pukkila P.J."/>
        </authorList>
    </citation>
    <scope>NUCLEOTIDE SEQUENCE [LARGE SCALE GENOMIC DNA]</scope>
    <source>
        <strain evidence="3">Okayama-7 / 130 / ATCC MYA-4618 / FGSC 9003</strain>
    </source>
</reference>
<feature type="region of interest" description="Disordered" evidence="1">
    <location>
        <begin position="75"/>
        <end position="97"/>
    </location>
</feature>
<evidence type="ECO:0000313" key="3">
    <source>
        <dbReference type="Proteomes" id="UP000001861"/>
    </source>
</evidence>
<dbReference type="InParanoid" id="A8P487"/>
<dbReference type="eggNOG" id="ENOG502R03U">
    <property type="taxonomic scope" value="Eukaryota"/>
</dbReference>
<comment type="caution">
    <text evidence="2">The sequence shown here is derived from an EMBL/GenBank/DDBJ whole genome shotgun (WGS) entry which is preliminary data.</text>
</comment>
<protein>
    <submittedName>
        <fullName evidence="2">Uncharacterized protein</fullName>
    </submittedName>
</protein>
<evidence type="ECO:0000256" key="1">
    <source>
        <dbReference type="SAM" id="MobiDB-lite"/>
    </source>
</evidence>
<dbReference type="EMBL" id="AACS02000004">
    <property type="protein sequence ID" value="EAU83117.2"/>
    <property type="molecule type" value="Genomic_DNA"/>
</dbReference>
<dbReference type="AlphaFoldDB" id="A8P487"/>
<keyword evidence="3" id="KW-1185">Reference proteome</keyword>
<sequence>MGSPTLQSLLEDAIRCSLTLEQPFRRPQLPRTPQDISKRHGVYFSSPVCIFDPDATKAPGDPIPQYLLDDLDDEVSPADDAHVGGEDDRSSSWTFHPGRPLLRRNSIDTIRSCQYTPAKELVKRYRAGMPLSHVLSTDSPASTLAHGYRAKDSISQVLSASESSTLFPSSSSVPVSPSVTLVSNALDKASSRVTRSHSTAAHEVEGATVALTKQSRPCIVIDTDVDREVPPPVPEKDCLTPHSRQSRTDALFEASAEAYQVMLARGVSAHEPIGCLRPGCRDVLRDVDALVHHIHIHNIDSGEVTCSRCGKRCADDQDYAIHTCRARSRVSSFGTSALGSPIKDTLARVINKVQPFRA</sequence>
<accession>A8P487</accession>
<organism evidence="2 3">
    <name type="scientific">Coprinopsis cinerea (strain Okayama-7 / 130 / ATCC MYA-4618 / FGSC 9003)</name>
    <name type="common">Inky cap fungus</name>
    <name type="synonym">Hormographiella aspergillata</name>
    <dbReference type="NCBI Taxonomy" id="240176"/>
    <lineage>
        <taxon>Eukaryota</taxon>
        <taxon>Fungi</taxon>
        <taxon>Dikarya</taxon>
        <taxon>Basidiomycota</taxon>
        <taxon>Agaricomycotina</taxon>
        <taxon>Agaricomycetes</taxon>
        <taxon>Agaricomycetidae</taxon>
        <taxon>Agaricales</taxon>
        <taxon>Agaricineae</taxon>
        <taxon>Psathyrellaceae</taxon>
        <taxon>Coprinopsis</taxon>
    </lineage>
</organism>
<dbReference type="RefSeq" id="XP_001838700.2">
    <property type="nucleotide sequence ID" value="XM_001838648.2"/>
</dbReference>
<dbReference type="Proteomes" id="UP000001861">
    <property type="component" value="Unassembled WGS sequence"/>
</dbReference>
<evidence type="ECO:0000313" key="2">
    <source>
        <dbReference type="EMBL" id="EAU83117.2"/>
    </source>
</evidence>
<dbReference type="OrthoDB" id="3258262at2759"/>
<proteinExistence type="predicted"/>
<name>A8P487_COPC7</name>
<dbReference type="VEuPathDB" id="FungiDB:CC1G_11643"/>
<feature type="compositionally biased region" description="Basic and acidic residues" evidence="1">
    <location>
        <begin position="79"/>
        <end position="90"/>
    </location>
</feature>
<dbReference type="HOGENOM" id="CLU_773896_0_0_1"/>
<gene>
    <name evidence="2" type="ORF">CC1G_11643</name>
</gene>